<dbReference type="Pfam" id="PF00651">
    <property type="entry name" value="BTB"/>
    <property type="match status" value="1"/>
</dbReference>
<proteinExistence type="predicted"/>
<dbReference type="InterPro" id="IPR000210">
    <property type="entry name" value="BTB/POZ_dom"/>
</dbReference>
<dbReference type="InParanoid" id="S8FND0"/>
<evidence type="ECO:0000259" key="1">
    <source>
        <dbReference type="PROSITE" id="PS50097"/>
    </source>
</evidence>
<keyword evidence="3" id="KW-1185">Reference proteome</keyword>
<organism evidence="2 3">
    <name type="scientific">Fomitopsis schrenkii</name>
    <name type="common">Brown rot fungus</name>
    <dbReference type="NCBI Taxonomy" id="2126942"/>
    <lineage>
        <taxon>Eukaryota</taxon>
        <taxon>Fungi</taxon>
        <taxon>Dikarya</taxon>
        <taxon>Basidiomycota</taxon>
        <taxon>Agaricomycotina</taxon>
        <taxon>Agaricomycetes</taxon>
        <taxon>Polyporales</taxon>
        <taxon>Fomitopsis</taxon>
    </lineage>
</organism>
<dbReference type="Gene3D" id="3.30.710.10">
    <property type="entry name" value="Potassium Channel Kv1.1, Chain A"/>
    <property type="match status" value="1"/>
</dbReference>
<reference evidence="2 3" key="1">
    <citation type="journal article" date="2012" name="Science">
        <title>The Paleozoic origin of enzymatic lignin decomposition reconstructed from 31 fungal genomes.</title>
        <authorList>
            <person name="Floudas D."/>
            <person name="Binder M."/>
            <person name="Riley R."/>
            <person name="Barry K."/>
            <person name="Blanchette R.A."/>
            <person name="Henrissat B."/>
            <person name="Martinez A.T."/>
            <person name="Otillar R."/>
            <person name="Spatafora J.W."/>
            <person name="Yadav J.S."/>
            <person name="Aerts A."/>
            <person name="Benoit I."/>
            <person name="Boyd A."/>
            <person name="Carlson A."/>
            <person name="Copeland A."/>
            <person name="Coutinho P.M."/>
            <person name="de Vries R.P."/>
            <person name="Ferreira P."/>
            <person name="Findley K."/>
            <person name="Foster B."/>
            <person name="Gaskell J."/>
            <person name="Glotzer D."/>
            <person name="Gorecki P."/>
            <person name="Heitman J."/>
            <person name="Hesse C."/>
            <person name="Hori C."/>
            <person name="Igarashi K."/>
            <person name="Jurgens J.A."/>
            <person name="Kallen N."/>
            <person name="Kersten P."/>
            <person name="Kohler A."/>
            <person name="Kuees U."/>
            <person name="Kumar T.K.A."/>
            <person name="Kuo A."/>
            <person name="LaButti K."/>
            <person name="Larrondo L.F."/>
            <person name="Lindquist E."/>
            <person name="Ling A."/>
            <person name="Lombard V."/>
            <person name="Lucas S."/>
            <person name="Lundell T."/>
            <person name="Martin R."/>
            <person name="McLaughlin D.J."/>
            <person name="Morgenstern I."/>
            <person name="Morin E."/>
            <person name="Murat C."/>
            <person name="Nagy L.G."/>
            <person name="Nolan M."/>
            <person name="Ohm R.A."/>
            <person name="Patyshakuliyeva A."/>
            <person name="Rokas A."/>
            <person name="Ruiz-Duenas F.J."/>
            <person name="Sabat G."/>
            <person name="Salamov A."/>
            <person name="Samejima M."/>
            <person name="Schmutz J."/>
            <person name="Slot J.C."/>
            <person name="St John F."/>
            <person name="Stenlid J."/>
            <person name="Sun H."/>
            <person name="Sun S."/>
            <person name="Syed K."/>
            <person name="Tsang A."/>
            <person name="Wiebenga A."/>
            <person name="Young D."/>
            <person name="Pisabarro A."/>
            <person name="Eastwood D.C."/>
            <person name="Martin F."/>
            <person name="Cullen D."/>
            <person name="Grigoriev I.V."/>
            <person name="Hibbett D.S."/>
        </authorList>
    </citation>
    <scope>NUCLEOTIDE SEQUENCE</scope>
    <source>
        <strain evidence="3">FP-58527</strain>
    </source>
</reference>
<dbReference type="SMART" id="SM00225">
    <property type="entry name" value="BTB"/>
    <property type="match status" value="1"/>
</dbReference>
<accession>S8FND0</accession>
<dbReference type="Proteomes" id="UP000015241">
    <property type="component" value="Unassembled WGS sequence"/>
</dbReference>
<dbReference type="eggNOG" id="ENOG502SREW">
    <property type="taxonomic scope" value="Eukaryota"/>
</dbReference>
<gene>
    <name evidence="2" type="ORF">FOMPIDRAFT_1117780</name>
</gene>
<dbReference type="AlphaFoldDB" id="S8FND0"/>
<dbReference type="EMBL" id="KE504133">
    <property type="protein sequence ID" value="EPT02766.1"/>
    <property type="molecule type" value="Genomic_DNA"/>
</dbReference>
<dbReference type="STRING" id="743788.S8FND0"/>
<dbReference type="SUPFAM" id="SSF54695">
    <property type="entry name" value="POZ domain"/>
    <property type="match status" value="1"/>
</dbReference>
<evidence type="ECO:0000313" key="2">
    <source>
        <dbReference type="EMBL" id="EPT02766.1"/>
    </source>
</evidence>
<dbReference type="PROSITE" id="PS50097">
    <property type="entry name" value="BTB"/>
    <property type="match status" value="1"/>
</dbReference>
<dbReference type="CDD" id="cd18186">
    <property type="entry name" value="BTB_POZ_ZBTB_KLHL-like"/>
    <property type="match status" value="1"/>
</dbReference>
<sequence>MQAKVPETVKAEDLVHKRHSRFYFADGNTIFLVDGVLYNIHRYFLQRDSPVFRDLFSLPERGCGEGSTDQSPVCLEGTRSIDMERFLSILYPPRIGHYDLQTTEEWTSVLELAYKWQFDSVCELAADKLSHVASLVDQVILGRRYGLEKMLLDARVRLCEREAPISLDEGRRLGLDECIVIGEVRQKARANLFATAAMKFDEWDIRMLQKAFQALDS</sequence>
<name>S8FND0_FOMSC</name>
<feature type="domain" description="BTB" evidence="1">
    <location>
        <begin position="27"/>
        <end position="99"/>
    </location>
</feature>
<evidence type="ECO:0000313" key="3">
    <source>
        <dbReference type="Proteomes" id="UP000015241"/>
    </source>
</evidence>
<dbReference type="HOGENOM" id="CLU_047592_7_0_1"/>
<dbReference type="InterPro" id="IPR011333">
    <property type="entry name" value="SKP1/BTB/POZ_sf"/>
</dbReference>
<protein>
    <recommendedName>
        <fullName evidence="1">BTB domain-containing protein</fullName>
    </recommendedName>
</protein>
<dbReference type="OrthoDB" id="3199068at2759"/>